<reference evidence="3 4" key="1">
    <citation type="submission" date="2014-03" db="EMBL/GenBank/DDBJ databases">
        <title>Whole genome sequence of Novosphingobium resinovorum KF1.</title>
        <authorList>
            <person name="Gan H.M."/>
            <person name="Gan H.Y."/>
            <person name="Chew T.H."/>
            <person name="Savka M.A."/>
        </authorList>
    </citation>
    <scope>NUCLEOTIDE SEQUENCE [LARGE SCALE GENOMIC DNA]</scope>
    <source>
        <strain evidence="3 4">KF1</strain>
    </source>
</reference>
<dbReference type="AlphaFoldDB" id="A0A031J526"/>
<reference evidence="5" key="3">
    <citation type="journal article" date="2017" name="J. Biotechnol.">
        <title>Complete genome sequence of Novosphingobium resinovorum SA1, a versatile xenobiotic-degrading bacterium capable of utilizing sulfanilic acid.</title>
        <authorList>
            <person name="Hegedus B."/>
            <person name="Kos P.B."/>
            <person name="Balint B."/>
            <person name="Maroti G."/>
            <person name="Gan H.M."/>
            <person name="Perei K."/>
            <person name="Rakhely G."/>
        </authorList>
    </citation>
    <scope>NUCLEOTIDE SEQUENCE [LARGE SCALE GENOMIC DNA]</scope>
    <source>
        <strain evidence="5">SA1</strain>
    </source>
</reference>
<evidence type="ECO:0000259" key="1">
    <source>
        <dbReference type="Pfam" id="PF04773"/>
    </source>
</evidence>
<feature type="domain" description="FecR protein" evidence="1">
    <location>
        <begin position="107"/>
        <end position="198"/>
    </location>
</feature>
<keyword evidence="2" id="KW-0614">Plasmid</keyword>
<dbReference type="Proteomes" id="UP000094626">
    <property type="component" value="Plasmid pSA1"/>
</dbReference>
<proteinExistence type="predicted"/>
<dbReference type="PIRSF" id="PIRSF018266">
    <property type="entry name" value="FecR"/>
    <property type="match status" value="1"/>
</dbReference>
<dbReference type="KEGG" id="nre:BES08_19785"/>
<dbReference type="GO" id="GO:0016989">
    <property type="term" value="F:sigma factor antagonist activity"/>
    <property type="evidence" value="ECO:0007669"/>
    <property type="project" value="TreeGrafter"/>
</dbReference>
<reference evidence="2" key="2">
    <citation type="submission" date="2016-08" db="EMBL/GenBank/DDBJ databases">
        <authorList>
            <person name="Seilhamer J.J."/>
        </authorList>
    </citation>
    <scope>NUCLEOTIDE SEQUENCE [LARGE SCALE GENOMIC DNA]</scope>
    <source>
        <strain evidence="2">SA1</strain>
        <plasmid evidence="2">pSA1</plasmid>
    </source>
</reference>
<gene>
    <name evidence="2" type="ORF">BES08_19785</name>
    <name evidence="3" type="ORF">BV97_05588</name>
</gene>
<evidence type="ECO:0000313" key="2">
    <source>
        <dbReference type="EMBL" id="AOR79129.1"/>
    </source>
</evidence>
<dbReference type="Gene3D" id="2.60.120.1440">
    <property type="match status" value="1"/>
</dbReference>
<dbReference type="PANTHER" id="PTHR30273">
    <property type="entry name" value="PERIPLASMIC SIGNAL SENSOR AND SIGMA FACTOR ACTIVATOR FECR-RELATED"/>
    <property type="match status" value="1"/>
</dbReference>
<dbReference type="InterPro" id="IPR012373">
    <property type="entry name" value="Ferrdict_sens_TM"/>
</dbReference>
<name>A0A031J526_9SPHN</name>
<accession>A0A031J526</accession>
<dbReference type="RefSeq" id="WP_036530874.1">
    <property type="nucleotide sequence ID" value="NZ_CP017076.1"/>
</dbReference>
<dbReference type="eggNOG" id="COG3712">
    <property type="taxonomic scope" value="Bacteria"/>
</dbReference>
<evidence type="ECO:0000313" key="4">
    <source>
        <dbReference type="Proteomes" id="UP000024329"/>
    </source>
</evidence>
<evidence type="ECO:0000313" key="5">
    <source>
        <dbReference type="Proteomes" id="UP000094626"/>
    </source>
</evidence>
<sequence length="315" mass="34313">MVTLAGDQARDEAARFVARMDADGWTEADESELQAWLAEDPLRQGLLLQVQAQWLALTPEVEAPAVPVEEEEPAPSGWGRRGVLAGLAASAALAFVGLRWSQSPAAYTTKLGEIRRLPLPDGSVMTMNSGSELTVSMATKLREVQLAQGEAWFEVAKDAQRPFVVAAGNVRVRAVGTAFSVRRRETGVEILVTEGIVETWADGDQSLRMKLEAGDRAMLSAHAVIDYETGISSSVDRALAWRGGMIDLNGRTLYDAADEFNRYNQRQIIIADPRVAREEFDGLFRVNDPEGFAEAVKASLGVSLDTSNPNLIRIE</sequence>
<evidence type="ECO:0000313" key="3">
    <source>
        <dbReference type="EMBL" id="EZP68944.1"/>
    </source>
</evidence>
<dbReference type="OrthoDB" id="9798846at2"/>
<dbReference type="PANTHER" id="PTHR30273:SF2">
    <property type="entry name" value="PROTEIN FECR"/>
    <property type="match status" value="1"/>
</dbReference>
<dbReference type="InterPro" id="IPR006860">
    <property type="entry name" value="FecR"/>
</dbReference>
<dbReference type="EMBL" id="JFYZ01000078">
    <property type="protein sequence ID" value="EZP68944.1"/>
    <property type="molecule type" value="Genomic_DNA"/>
</dbReference>
<protein>
    <submittedName>
        <fullName evidence="3">Anti-FecI sigma factor FecR</fullName>
    </submittedName>
    <submittedName>
        <fullName evidence="2">Iron dicitrate transport regulator FecR</fullName>
    </submittedName>
</protein>
<dbReference type="EMBL" id="CP017076">
    <property type="protein sequence ID" value="AOR79129.1"/>
    <property type="molecule type" value="Genomic_DNA"/>
</dbReference>
<geneLocation type="plasmid" evidence="2 5">
    <name>pSA1</name>
</geneLocation>
<organism evidence="3 4">
    <name type="scientific">Novosphingobium resinovorum</name>
    <dbReference type="NCBI Taxonomy" id="158500"/>
    <lineage>
        <taxon>Bacteria</taxon>
        <taxon>Pseudomonadati</taxon>
        <taxon>Pseudomonadota</taxon>
        <taxon>Alphaproteobacteria</taxon>
        <taxon>Sphingomonadales</taxon>
        <taxon>Sphingomonadaceae</taxon>
        <taxon>Novosphingobium</taxon>
    </lineage>
</organism>
<dbReference type="Pfam" id="PF04773">
    <property type="entry name" value="FecR"/>
    <property type="match status" value="1"/>
</dbReference>
<dbReference type="Proteomes" id="UP000024329">
    <property type="component" value="Unassembled WGS sequence"/>
</dbReference>
<keyword evidence="5" id="KW-1185">Reference proteome</keyword>
<dbReference type="PATRIC" id="fig|158500.4.peg.5668"/>